<dbReference type="SUPFAM" id="SSF56112">
    <property type="entry name" value="Protein kinase-like (PK-like)"/>
    <property type="match status" value="1"/>
</dbReference>
<protein>
    <recommendedName>
        <fullName evidence="1">Aminoglycoside phosphotransferase domain-containing protein</fullName>
    </recommendedName>
</protein>
<feature type="domain" description="Aminoglycoside phosphotransferase" evidence="1">
    <location>
        <begin position="120"/>
        <end position="343"/>
    </location>
</feature>
<dbReference type="InterPro" id="IPR011009">
    <property type="entry name" value="Kinase-like_dom_sf"/>
</dbReference>
<accession>A0ABP1DL95</accession>
<dbReference type="Pfam" id="PF01636">
    <property type="entry name" value="APH"/>
    <property type="match status" value="1"/>
</dbReference>
<evidence type="ECO:0000313" key="2">
    <source>
        <dbReference type="EMBL" id="CAL1708633.1"/>
    </source>
</evidence>
<dbReference type="Gene3D" id="4.10.1110.10">
    <property type="entry name" value="AN1-like Zinc finger"/>
    <property type="match status" value="1"/>
</dbReference>
<dbReference type="EMBL" id="OZ037948">
    <property type="protein sequence ID" value="CAL1708633.1"/>
    <property type="molecule type" value="Genomic_DNA"/>
</dbReference>
<dbReference type="Proteomes" id="UP001497453">
    <property type="component" value="Chromosome 5"/>
</dbReference>
<dbReference type="Gene3D" id="3.90.1200.10">
    <property type="match status" value="1"/>
</dbReference>
<organism evidence="2 3">
    <name type="scientific">Somion occarium</name>
    <dbReference type="NCBI Taxonomy" id="3059160"/>
    <lineage>
        <taxon>Eukaryota</taxon>
        <taxon>Fungi</taxon>
        <taxon>Dikarya</taxon>
        <taxon>Basidiomycota</taxon>
        <taxon>Agaricomycotina</taxon>
        <taxon>Agaricomycetes</taxon>
        <taxon>Polyporales</taxon>
        <taxon>Cerrenaceae</taxon>
        <taxon>Somion</taxon>
    </lineage>
</organism>
<dbReference type="InterPro" id="IPR035896">
    <property type="entry name" value="AN1-like_Znf"/>
</dbReference>
<dbReference type="SUPFAM" id="SSF118310">
    <property type="entry name" value="AN1-like Zinc finger"/>
    <property type="match status" value="1"/>
</dbReference>
<sequence length="465" mass="52639">MYTCSVSSCRRPNLRGASCLLCERRFCVEHLGKEYHPCPDRSIESEQRAYYNGRYNARIIEINKLIASLNLDALCARASSLKGGVRCEIPPLVYDEHTGYTMMGDLNYHFPLIFDDGDTWICRVRRVNVNTPPKAIENVVVQSEVATLQFLHSIGVPVPQVHDFGLHTPTNPLSTAYILMDRVDGKPLRWFEVDEEDKKHILEQFADIFIKLSDHPFNAIGGLQQSGDAGTYAVGPFTAYTSFLADLHPHGAISLLGPYDTYEMYLRAVLERTLEYIHSGKGYVENRVDNYLLHKYLYERIPDIVKATNTDDGFCLKHLDDKGNHILVDERNNIVGVIDWEWAQTVPKAIAFAAPIFIAGTRKYFLDEDMELSSDETALADILDGKGKGELAMLVRNGRLQHRIWRSIFENKTAENLPVAFTSLQKSLFGVDKAVLEWAVWKEPALARYKDDAGLQRLLSEAHPS</sequence>
<proteinExistence type="predicted"/>
<dbReference type="Gene3D" id="3.30.200.150">
    <property type="match status" value="1"/>
</dbReference>
<dbReference type="InterPro" id="IPR002575">
    <property type="entry name" value="Aminoglycoside_PTrfase"/>
</dbReference>
<reference evidence="3" key="1">
    <citation type="submission" date="2024-04" db="EMBL/GenBank/DDBJ databases">
        <authorList>
            <person name="Shaw F."/>
            <person name="Minotto A."/>
        </authorList>
    </citation>
    <scope>NUCLEOTIDE SEQUENCE [LARGE SCALE GENOMIC DNA]</scope>
</reference>
<dbReference type="PANTHER" id="PTHR21310">
    <property type="entry name" value="AMINOGLYCOSIDE PHOSPHOTRANSFERASE-RELATED-RELATED"/>
    <property type="match status" value="1"/>
</dbReference>
<name>A0ABP1DL95_9APHY</name>
<keyword evidence="3" id="KW-1185">Reference proteome</keyword>
<evidence type="ECO:0000313" key="3">
    <source>
        <dbReference type="Proteomes" id="UP001497453"/>
    </source>
</evidence>
<dbReference type="InterPro" id="IPR051678">
    <property type="entry name" value="AGP_Transferase"/>
</dbReference>
<gene>
    <name evidence="2" type="ORF">GFSPODELE1_LOCUS6947</name>
</gene>
<dbReference type="PANTHER" id="PTHR21310:SF15">
    <property type="entry name" value="AMINOGLYCOSIDE PHOSPHOTRANSFERASE DOMAIN-CONTAINING PROTEIN"/>
    <property type="match status" value="1"/>
</dbReference>
<evidence type="ECO:0000259" key="1">
    <source>
        <dbReference type="Pfam" id="PF01636"/>
    </source>
</evidence>